<dbReference type="GO" id="GO:0006508">
    <property type="term" value="P:proteolysis"/>
    <property type="evidence" value="ECO:0007669"/>
    <property type="project" value="UniProtKB-KW"/>
</dbReference>
<dbReference type="GO" id="GO:0004252">
    <property type="term" value="F:serine-type endopeptidase activity"/>
    <property type="evidence" value="ECO:0007669"/>
    <property type="project" value="UniProtKB-UniRule"/>
</dbReference>
<dbReference type="Pfam" id="PF20436">
    <property type="entry name" value="LonB_AAA-LID"/>
    <property type="match status" value="1"/>
</dbReference>
<evidence type="ECO:0000256" key="2">
    <source>
        <dbReference type="PROSITE-ProRule" id="PRU01122"/>
    </source>
</evidence>
<dbReference type="PRINTS" id="PR00830">
    <property type="entry name" value="ENDOLAPTASE"/>
</dbReference>
<dbReference type="RefSeq" id="WP_078791326.1">
    <property type="nucleotide sequence ID" value="NZ_FUWR01000026.1"/>
</dbReference>
<dbReference type="Pfam" id="PF13654">
    <property type="entry name" value="AAA_32"/>
    <property type="match status" value="1"/>
</dbReference>
<dbReference type="InterPro" id="IPR027065">
    <property type="entry name" value="Lon_Prtase"/>
</dbReference>
<dbReference type="GO" id="GO:0030163">
    <property type="term" value="P:protein catabolic process"/>
    <property type="evidence" value="ECO:0007669"/>
    <property type="project" value="InterPro"/>
</dbReference>
<keyword evidence="2" id="KW-0720">Serine protease</keyword>
<dbReference type="Pfam" id="PF20437">
    <property type="entry name" value="LonC_helical"/>
    <property type="match status" value="1"/>
</dbReference>
<dbReference type="AlphaFoldDB" id="A0A1T4RW81"/>
<evidence type="ECO:0000313" key="6">
    <source>
        <dbReference type="EMBL" id="SKA20126.1"/>
    </source>
</evidence>
<organism evidence="6 7">
    <name type="scientific">Trichlorobacter thiogenes</name>
    <dbReference type="NCBI Taxonomy" id="115783"/>
    <lineage>
        <taxon>Bacteria</taxon>
        <taxon>Pseudomonadati</taxon>
        <taxon>Thermodesulfobacteriota</taxon>
        <taxon>Desulfuromonadia</taxon>
        <taxon>Geobacterales</taxon>
        <taxon>Geobacteraceae</taxon>
        <taxon>Trichlorobacter</taxon>
    </lineage>
</organism>
<keyword evidence="1 2" id="KW-0645">Protease</keyword>
<dbReference type="Pfam" id="PF05362">
    <property type="entry name" value="Lon_C"/>
    <property type="match status" value="1"/>
</dbReference>
<evidence type="ECO:0000256" key="3">
    <source>
        <dbReference type="SAM" id="Coils"/>
    </source>
</evidence>
<accession>A0A1T4RW81</accession>
<evidence type="ECO:0000313" key="7">
    <source>
        <dbReference type="Proteomes" id="UP000190102"/>
    </source>
</evidence>
<dbReference type="InterPro" id="IPR041699">
    <property type="entry name" value="AAA_32"/>
</dbReference>
<dbReference type="EC" id="3.4.21.53" evidence="2"/>
<keyword evidence="7" id="KW-1185">Reference proteome</keyword>
<dbReference type="SUPFAM" id="SSF54211">
    <property type="entry name" value="Ribosomal protein S5 domain 2-like"/>
    <property type="match status" value="1"/>
</dbReference>
<dbReference type="PANTHER" id="PTHR10046">
    <property type="entry name" value="ATP DEPENDENT LON PROTEASE FAMILY MEMBER"/>
    <property type="match status" value="1"/>
</dbReference>
<sequence>MPVRTSCQLPVEKLRWTCDPDQFDFTTTADLPDLVDAVGQERALRSIEFGLGVRETGFNLYISGQTGTGRTSTIRNLLRQRAKDEPTPDDWVYVYNFKDADNPISLSLPAGRGSELTADMKELVEAFKKDIPKALESKEYESRRTEVLEQYQTQSNELFDTLETESEKHGFALQRTVSGLVIVPQKDDHNFTQDEYDALTDEERTKLEEQGKLLTERLNDVLRQVRDNEKATKDALAQADRELGLSCLGHRLDPLREKYAGLEKVLAYLETVQEDILKNLEDFKPQPTQPQIPGLKIARQEPSFERYEVNLLVDNKETEGAPIVFESNPTYNNLFGRIEHVMQYGGVAVTDFTMIKAGALHRANGGYLVIDAREVLINPFVWDSLKRCIRTAEIRIEDVLEQYRFMTMVSLKPEPVPLSAKIVLVGTPWIYYLLYYQDPDYRKFFKVKAEFDSSVSRTPVVMQEYALFVATLCRDKKLLHFDRAGVACLLEYTARMVDDQQKLSSRFMEIADFVREASFWAERDGHQVITCSDVRRAAEEQLYRVNRIEERMQELFDDGTIMVDTEGAVVGQINGLSVISLGDHVFGRPSRITARTWLGQAGMVNVEREVKLSGPIHDKGVLILTGYLGGQFARTHPLSLSASICFEQNYDGVEGDSASSTELYALLSALSGLPIKQGIAVTGSVNQRGQIQPIGGVNHKIEGFYAVCKAKGLTGEQGVIIPKTNERHLMLKEEVVEAIADGQFHLWSIETIEEGIEILTGVKAGAAGKNGSFPKGTVFYLVAQTLKKMHARMHDEDEDTSKAAGHKKKAGAAHKKKSAEADREA</sequence>
<feature type="active site" evidence="2">
    <location>
        <position position="657"/>
    </location>
</feature>
<comment type="catalytic activity">
    <reaction evidence="2">
        <text>Hydrolysis of proteins in presence of ATP.</text>
        <dbReference type="EC" id="3.4.21.53"/>
    </reaction>
</comment>
<gene>
    <name evidence="6" type="ORF">SAMN02745119_03106</name>
</gene>
<dbReference type="InterPro" id="IPR046843">
    <property type="entry name" value="LonB_AAA-LID"/>
</dbReference>
<feature type="compositionally biased region" description="Basic residues" evidence="4">
    <location>
        <begin position="804"/>
        <end position="817"/>
    </location>
</feature>
<reference evidence="7" key="1">
    <citation type="submission" date="2017-02" db="EMBL/GenBank/DDBJ databases">
        <authorList>
            <person name="Varghese N."/>
            <person name="Submissions S."/>
        </authorList>
    </citation>
    <scope>NUCLEOTIDE SEQUENCE [LARGE SCALE GENOMIC DNA]</scope>
    <source>
        <strain evidence="7">ATCC BAA-34</strain>
    </source>
</reference>
<protein>
    <recommendedName>
        <fullName evidence="2">endopeptidase La</fullName>
        <ecNumber evidence="2">3.4.21.53</ecNumber>
    </recommendedName>
</protein>
<keyword evidence="2" id="KW-0378">Hydrolase</keyword>
<evidence type="ECO:0000256" key="1">
    <source>
        <dbReference type="ARBA" id="ARBA00022670"/>
    </source>
</evidence>
<dbReference type="SUPFAM" id="SSF52540">
    <property type="entry name" value="P-loop containing nucleoside triphosphate hydrolases"/>
    <property type="match status" value="1"/>
</dbReference>
<feature type="active site" evidence="2">
    <location>
        <position position="700"/>
    </location>
</feature>
<dbReference type="Gene3D" id="3.30.230.10">
    <property type="match status" value="1"/>
</dbReference>
<dbReference type="PROSITE" id="PS51786">
    <property type="entry name" value="LON_PROTEOLYTIC"/>
    <property type="match status" value="1"/>
</dbReference>
<feature type="domain" description="Lon proteolytic" evidence="5">
    <location>
        <begin position="567"/>
        <end position="762"/>
    </location>
</feature>
<evidence type="ECO:0000259" key="5">
    <source>
        <dbReference type="PROSITE" id="PS51786"/>
    </source>
</evidence>
<dbReference type="Gene3D" id="3.40.50.300">
    <property type="entry name" value="P-loop containing nucleotide triphosphate hydrolases"/>
    <property type="match status" value="2"/>
</dbReference>
<dbReference type="Gene3D" id="1.10.8.60">
    <property type="match status" value="1"/>
</dbReference>
<dbReference type="Proteomes" id="UP000190102">
    <property type="component" value="Unassembled WGS sequence"/>
</dbReference>
<dbReference type="GO" id="GO:0005524">
    <property type="term" value="F:ATP binding"/>
    <property type="evidence" value="ECO:0007669"/>
    <property type="project" value="InterPro"/>
</dbReference>
<keyword evidence="3" id="KW-0175">Coiled coil</keyword>
<proteinExistence type="inferred from homology"/>
<evidence type="ECO:0000256" key="4">
    <source>
        <dbReference type="SAM" id="MobiDB-lite"/>
    </source>
</evidence>
<dbReference type="GO" id="GO:0004176">
    <property type="term" value="F:ATP-dependent peptidase activity"/>
    <property type="evidence" value="ECO:0007669"/>
    <property type="project" value="UniProtKB-UniRule"/>
</dbReference>
<feature type="coiled-coil region" evidence="3">
    <location>
        <begin position="204"/>
        <end position="242"/>
    </location>
</feature>
<dbReference type="OrthoDB" id="9758568at2"/>
<dbReference type="InterPro" id="IPR014721">
    <property type="entry name" value="Ribsml_uS5_D2-typ_fold_subgr"/>
</dbReference>
<dbReference type="InterPro" id="IPR046844">
    <property type="entry name" value="Lon-like_helical"/>
</dbReference>
<dbReference type="InterPro" id="IPR020568">
    <property type="entry name" value="Ribosomal_Su5_D2-typ_SF"/>
</dbReference>
<comment type="similarity">
    <text evidence="2">Belongs to the peptidase S16 family.</text>
</comment>
<dbReference type="EMBL" id="FUWR01000026">
    <property type="protein sequence ID" value="SKA20126.1"/>
    <property type="molecule type" value="Genomic_DNA"/>
</dbReference>
<feature type="region of interest" description="Disordered" evidence="4">
    <location>
        <begin position="792"/>
        <end position="825"/>
    </location>
</feature>
<dbReference type="InterPro" id="IPR027417">
    <property type="entry name" value="P-loop_NTPase"/>
</dbReference>
<name>A0A1T4RW81_9BACT</name>
<dbReference type="STRING" id="115783.SAMN02745119_03106"/>
<dbReference type="InterPro" id="IPR008269">
    <property type="entry name" value="Lon_proteolytic"/>
</dbReference>